<evidence type="ECO:0000256" key="3">
    <source>
        <dbReference type="ARBA" id="ARBA00022989"/>
    </source>
</evidence>
<evidence type="ECO:0000313" key="5">
    <source>
        <dbReference type="EMBL" id="SEK44623.1"/>
    </source>
</evidence>
<keyword evidence="6" id="KW-1185">Reference proteome</keyword>
<keyword evidence="3" id="KW-1133">Transmembrane helix</keyword>
<dbReference type="Pfam" id="PF02659">
    <property type="entry name" value="Mntp"/>
    <property type="match status" value="1"/>
</dbReference>
<evidence type="ECO:0000313" key="6">
    <source>
        <dbReference type="Proteomes" id="UP000183015"/>
    </source>
</evidence>
<keyword evidence="1" id="KW-1003">Cell membrane</keyword>
<evidence type="ECO:0000256" key="2">
    <source>
        <dbReference type="ARBA" id="ARBA00022692"/>
    </source>
</evidence>
<reference evidence="6" key="1">
    <citation type="submission" date="2016-10" db="EMBL/GenBank/DDBJ databases">
        <authorList>
            <person name="Varghese N."/>
        </authorList>
    </citation>
    <scope>NUCLEOTIDE SEQUENCE [LARGE SCALE GENOMIC DNA]</scope>
    <source>
        <strain evidence="6">DSM 45096 / BCRC 16803 / CGMCC 4.1857 / CIP 109030 / JCM 12277 / KCTC 19219 / NBRC 100920 / 33214</strain>
    </source>
</reference>
<evidence type="ECO:0000256" key="4">
    <source>
        <dbReference type="ARBA" id="ARBA00023136"/>
    </source>
</evidence>
<keyword evidence="2" id="KW-0812">Transmembrane</keyword>
<organism evidence="5 6">
    <name type="scientific">Streptacidiphilus jiangxiensis</name>
    <dbReference type="NCBI Taxonomy" id="235985"/>
    <lineage>
        <taxon>Bacteria</taxon>
        <taxon>Bacillati</taxon>
        <taxon>Actinomycetota</taxon>
        <taxon>Actinomycetes</taxon>
        <taxon>Kitasatosporales</taxon>
        <taxon>Streptomycetaceae</taxon>
        <taxon>Streptacidiphilus</taxon>
    </lineage>
</organism>
<gene>
    <name evidence="5" type="ORF">SAMN05414137_10255</name>
</gene>
<dbReference type="AlphaFoldDB" id="A0A1H7H2J9"/>
<dbReference type="Proteomes" id="UP000183015">
    <property type="component" value="Unassembled WGS sequence"/>
</dbReference>
<sequence>MVIGLVSVALSLLGLELGNRLGTKTGERGELLGGLVLVAVDTCVLADVL</sequence>
<dbReference type="InterPro" id="IPR003810">
    <property type="entry name" value="Mntp/YtaF"/>
</dbReference>
<dbReference type="EMBL" id="FOAZ01000002">
    <property type="protein sequence ID" value="SEK44623.1"/>
    <property type="molecule type" value="Genomic_DNA"/>
</dbReference>
<proteinExistence type="predicted"/>
<keyword evidence="4" id="KW-0472">Membrane</keyword>
<name>A0A1H7H2J9_STRJI</name>
<protein>
    <submittedName>
        <fullName evidence="5">Putative manganese efflux pump</fullName>
    </submittedName>
</protein>
<accession>A0A1H7H2J9</accession>
<evidence type="ECO:0000256" key="1">
    <source>
        <dbReference type="ARBA" id="ARBA00022475"/>
    </source>
</evidence>